<sequence length="55" mass="6775">LDIVADEVWNLDEWTPEGIMMMKHMILRLVVPKELQEYDFNTFKKFLIKKYKETR</sequence>
<name>A0A0F9C9E3_9ZZZZ</name>
<gene>
    <name evidence="1" type="ORF">LCGC14_2694120</name>
</gene>
<dbReference type="EMBL" id="LAZR01047828">
    <property type="protein sequence ID" value="KKK93311.1"/>
    <property type="molecule type" value="Genomic_DNA"/>
</dbReference>
<protein>
    <submittedName>
        <fullName evidence="1">Uncharacterized protein</fullName>
    </submittedName>
</protein>
<accession>A0A0F9C9E3</accession>
<proteinExistence type="predicted"/>
<evidence type="ECO:0000313" key="1">
    <source>
        <dbReference type="EMBL" id="KKK93311.1"/>
    </source>
</evidence>
<organism evidence="1">
    <name type="scientific">marine sediment metagenome</name>
    <dbReference type="NCBI Taxonomy" id="412755"/>
    <lineage>
        <taxon>unclassified sequences</taxon>
        <taxon>metagenomes</taxon>
        <taxon>ecological metagenomes</taxon>
    </lineage>
</organism>
<dbReference type="AlphaFoldDB" id="A0A0F9C9E3"/>
<feature type="non-terminal residue" evidence="1">
    <location>
        <position position="1"/>
    </location>
</feature>
<reference evidence="1" key="1">
    <citation type="journal article" date="2015" name="Nature">
        <title>Complex archaea that bridge the gap between prokaryotes and eukaryotes.</title>
        <authorList>
            <person name="Spang A."/>
            <person name="Saw J.H."/>
            <person name="Jorgensen S.L."/>
            <person name="Zaremba-Niedzwiedzka K."/>
            <person name="Martijn J."/>
            <person name="Lind A.E."/>
            <person name="van Eijk R."/>
            <person name="Schleper C."/>
            <person name="Guy L."/>
            <person name="Ettema T.J."/>
        </authorList>
    </citation>
    <scope>NUCLEOTIDE SEQUENCE</scope>
</reference>
<comment type="caution">
    <text evidence="1">The sequence shown here is derived from an EMBL/GenBank/DDBJ whole genome shotgun (WGS) entry which is preliminary data.</text>
</comment>